<dbReference type="InterPro" id="IPR002912">
    <property type="entry name" value="ACT_dom"/>
</dbReference>
<dbReference type="SMART" id="SM00471">
    <property type="entry name" value="HDc"/>
    <property type="match status" value="1"/>
</dbReference>
<evidence type="ECO:0000259" key="9">
    <source>
        <dbReference type="PROSITE" id="PS51831"/>
    </source>
</evidence>
<keyword evidence="2 7" id="KW-0548">Nucleotidyltransferase</keyword>
<dbReference type="PROSITE" id="PS51671">
    <property type="entry name" value="ACT"/>
    <property type="match status" value="1"/>
</dbReference>
<keyword evidence="6 7" id="KW-0511">Multifunctional enzyme</keyword>
<keyword evidence="3" id="KW-0677">Repeat</keyword>
<dbReference type="InterPro" id="IPR010043">
    <property type="entry name" value="UTase/UR"/>
</dbReference>
<dbReference type="NCBIfam" id="NF002895">
    <property type="entry name" value="PRK03381.1"/>
    <property type="match status" value="1"/>
</dbReference>
<dbReference type="EMBL" id="CP141059">
    <property type="protein sequence ID" value="WQQ28099.1"/>
    <property type="molecule type" value="Genomic_DNA"/>
</dbReference>
<dbReference type="CDD" id="cd04899">
    <property type="entry name" value="ACT_ACR-UUR-like_2"/>
    <property type="match status" value="1"/>
</dbReference>
<evidence type="ECO:0000259" key="8">
    <source>
        <dbReference type="PROSITE" id="PS51671"/>
    </source>
</evidence>
<feature type="domain" description="ACT" evidence="8">
    <location>
        <begin position="669"/>
        <end position="745"/>
    </location>
</feature>
<dbReference type="HAMAP" id="MF_00277">
    <property type="entry name" value="PII_uridylyl_transf"/>
    <property type="match status" value="1"/>
</dbReference>
<dbReference type="RefSeq" id="WP_322938302.1">
    <property type="nucleotide sequence ID" value="NZ_CP141059.1"/>
</dbReference>
<dbReference type="SUPFAM" id="SSF81891">
    <property type="entry name" value="Poly A polymerase C-terminal region-like"/>
    <property type="match status" value="1"/>
</dbReference>
<organism evidence="10 11">
    <name type="scientific">Nocardioides bizhenqiangii</name>
    <dbReference type="NCBI Taxonomy" id="3095076"/>
    <lineage>
        <taxon>Bacteria</taxon>
        <taxon>Bacillati</taxon>
        <taxon>Actinomycetota</taxon>
        <taxon>Actinomycetes</taxon>
        <taxon>Propionibacteriales</taxon>
        <taxon>Nocardioidaceae</taxon>
        <taxon>Nocardioides</taxon>
    </lineage>
</organism>
<keyword evidence="4 7" id="KW-0378">Hydrolase</keyword>
<dbReference type="PANTHER" id="PTHR47320:SF1">
    <property type="entry name" value="BIFUNCTIONAL URIDYLYLTRANSFERASE_URIDYLYL-REMOVING ENZYME"/>
    <property type="match status" value="1"/>
</dbReference>
<comment type="caution">
    <text evidence="7">Lacks conserved residue(s) required for the propagation of feature annotation.</text>
</comment>
<dbReference type="InterPro" id="IPR013546">
    <property type="entry name" value="PII_UdlTrfase/GS_AdlTrfase"/>
</dbReference>
<dbReference type="Gene3D" id="1.10.3090.10">
    <property type="entry name" value="cca-adding enzyme, domain 2"/>
    <property type="match status" value="1"/>
</dbReference>
<dbReference type="CDD" id="cd00077">
    <property type="entry name" value="HDc"/>
    <property type="match status" value="1"/>
</dbReference>
<keyword evidence="5 7" id="KW-0460">Magnesium</keyword>
<evidence type="ECO:0000256" key="4">
    <source>
        <dbReference type="ARBA" id="ARBA00022801"/>
    </source>
</evidence>
<proteinExistence type="inferred from homology"/>
<dbReference type="EC" id="3.1.4.-" evidence="7"/>
<evidence type="ECO:0000313" key="10">
    <source>
        <dbReference type="EMBL" id="WQQ28099.1"/>
    </source>
</evidence>
<evidence type="ECO:0000256" key="5">
    <source>
        <dbReference type="ARBA" id="ARBA00022842"/>
    </source>
</evidence>
<comment type="function">
    <text evidence="7">Modifies, by uridylylation and deuridylylation, the PII regulatory proteins (GlnB and homologs), in response to the nitrogen status of the cell that GlnD senses through the glutamine level. Under low glutamine levels, catalyzes the conversion of the PII proteins and UTP to PII-UMP and PPi, while under higher glutamine levels, GlnD hydrolyzes PII-UMP to PII and UMP (deuridylylation). Thus, controls uridylylation state and activity of the PII proteins, and plays an important role in the regulation of nitrogen metabolism.</text>
</comment>
<dbReference type="InterPro" id="IPR003607">
    <property type="entry name" value="HD/PDEase_dom"/>
</dbReference>
<protein>
    <recommendedName>
        <fullName evidence="7">Bifunctional uridylyltransferase/uridylyl-removing enzyme</fullName>
        <shortName evidence="7">UTase/UR</shortName>
    </recommendedName>
    <alternativeName>
        <fullName evidence="7">Bifunctional [protein-PII] modification enzyme</fullName>
    </alternativeName>
    <alternativeName>
        <fullName evidence="7">Bifunctional nitrogen sensor protein</fullName>
    </alternativeName>
    <domain>
        <recommendedName>
            <fullName evidence="7">[Protein-PII] uridylyltransferase</fullName>
            <shortName evidence="7">PII uridylyltransferase</shortName>
            <shortName evidence="7">UTase</shortName>
            <ecNumber evidence="7">2.7.7.59</ecNumber>
        </recommendedName>
    </domain>
    <domain>
        <recommendedName>
            <fullName evidence="7">[Protein-PII]-UMP uridylyl-removing enzyme</fullName>
            <shortName evidence="7">UR</shortName>
            <ecNumber evidence="7">3.1.4.-</ecNumber>
        </recommendedName>
    </domain>
</protein>
<comment type="activity regulation">
    <text evidence="7">Uridylyltransferase (UTase) activity is inhibited by glutamine, while glutamine activates uridylyl-removing (UR) activity.</text>
</comment>
<evidence type="ECO:0000313" key="11">
    <source>
        <dbReference type="Proteomes" id="UP001327225"/>
    </source>
</evidence>
<dbReference type="Gene3D" id="3.30.70.260">
    <property type="match status" value="1"/>
</dbReference>
<feature type="region of interest" description="Uridylyltransferase" evidence="7">
    <location>
        <begin position="1"/>
        <end position="276"/>
    </location>
</feature>
<keyword evidence="1 7" id="KW-0808">Transferase</keyword>
<dbReference type="EC" id="2.7.7.59" evidence="7"/>
<dbReference type="InterPro" id="IPR002934">
    <property type="entry name" value="Polymerase_NTP_transf_dom"/>
</dbReference>
<dbReference type="PROSITE" id="PS51831">
    <property type="entry name" value="HD"/>
    <property type="match status" value="1"/>
</dbReference>
<comment type="similarity">
    <text evidence="7">Belongs to the GlnD family.</text>
</comment>
<comment type="catalytic activity">
    <reaction evidence="7">
        <text>[protein-PII]-uridylyl-L-tyrosine + H2O = [protein-PII]-L-tyrosine + UMP + H(+)</text>
        <dbReference type="Rhea" id="RHEA:48600"/>
        <dbReference type="Rhea" id="RHEA-COMP:12147"/>
        <dbReference type="Rhea" id="RHEA-COMP:12148"/>
        <dbReference type="ChEBI" id="CHEBI:15377"/>
        <dbReference type="ChEBI" id="CHEBI:15378"/>
        <dbReference type="ChEBI" id="CHEBI:46858"/>
        <dbReference type="ChEBI" id="CHEBI:57865"/>
        <dbReference type="ChEBI" id="CHEBI:90602"/>
    </reaction>
</comment>
<sequence>MTAAERAERTDAADDLCIGAYDAAGGPDTGVALVAVGGYGRGELAPYSDLDVVLVADDGVELGELGHQLWYPIWDSGSKLDHSVRSLGEMLEAAASDARVASGLLDVRHVAGDPNLTIRLRTNVLAHWRRDARQRLPELHELVRSRHRLIGELAHMSVPDLKEAEGGIRDATVLKSLTATWLVDIPAADLERSRLQLLDVRDVLHAAAGRATDRIAPEHWPALAAAMGLPDDRAAQRQVRELGRRITHLSRLVWRRADDALRKTPAGKPRRPDLERLAPGVALSNGEVVLDRGARPASDAVLLLRAAAEAARRNVVLAPPTAARLVRECPPLPDPWPEEARRELVRLLAAGPGLLAVWETLEETGALAGILPEWERIRLLPHASEIHRFTVDRHVVETCIEAATLIREVSRPDVLLVAALLHDIGKGGVVEHSAAGEPIARAIATRMGFETEAVELVALLVRWHLLLVTTATTRDPDDPATVELLTEHLRTPEALALLTALTEADAKATSGKAWSSWRAGLVRDLSRRTQAALERGSVPAPIAGDDVEIPDAARSGSLAITVEPAGDGSRVTTVSADRVGLLADCAATFALQRLQVRAARIWAQMEYGVSVWDVADDILDAGRLRNMFDSVVAGRVDPAARLAPRPNGSGHDLAPTVVVRPEASDQATVIEVRTADRLGVVYLVSSVLAELGLSVRSAHISTLGPQAVDVFYVQDGAAGALPAARAAAAAAAIRERLSPSEASGA</sequence>
<dbReference type="InterPro" id="IPR045865">
    <property type="entry name" value="ACT-like_dom_sf"/>
</dbReference>
<evidence type="ECO:0000256" key="2">
    <source>
        <dbReference type="ARBA" id="ARBA00022695"/>
    </source>
</evidence>
<comment type="domain">
    <text evidence="7">Has four distinct domains: an N-terminal nucleotidyltransferase (NT) domain responsible for UTase activity, a central HD domain that encodes UR activity, and two C-terminal ACT domains that seem to have a role in glutamine sensing.</text>
</comment>
<dbReference type="SUPFAM" id="SSF81301">
    <property type="entry name" value="Nucleotidyltransferase"/>
    <property type="match status" value="1"/>
</dbReference>
<dbReference type="CDD" id="cd05401">
    <property type="entry name" value="NT_GlnE_GlnD_like"/>
    <property type="match status" value="1"/>
</dbReference>
<dbReference type="InterPro" id="IPR043519">
    <property type="entry name" value="NT_sf"/>
</dbReference>
<evidence type="ECO:0000256" key="1">
    <source>
        <dbReference type="ARBA" id="ARBA00022679"/>
    </source>
</evidence>
<accession>A0ABZ0ZVY6</accession>
<dbReference type="PANTHER" id="PTHR47320">
    <property type="entry name" value="BIFUNCTIONAL URIDYLYLTRANSFERASE/URIDYLYL-REMOVING ENZYME"/>
    <property type="match status" value="1"/>
</dbReference>
<gene>
    <name evidence="7" type="primary">glnD</name>
    <name evidence="10" type="ORF">SHK19_07660</name>
</gene>
<dbReference type="Pfam" id="PF08335">
    <property type="entry name" value="GlnD_UR_UTase"/>
    <property type="match status" value="1"/>
</dbReference>
<comment type="catalytic activity">
    <reaction evidence="7">
        <text>[protein-PII]-L-tyrosine + UTP = [protein-PII]-uridylyl-L-tyrosine + diphosphate</text>
        <dbReference type="Rhea" id="RHEA:13673"/>
        <dbReference type="Rhea" id="RHEA-COMP:12147"/>
        <dbReference type="Rhea" id="RHEA-COMP:12148"/>
        <dbReference type="ChEBI" id="CHEBI:33019"/>
        <dbReference type="ChEBI" id="CHEBI:46398"/>
        <dbReference type="ChEBI" id="CHEBI:46858"/>
        <dbReference type="ChEBI" id="CHEBI:90602"/>
        <dbReference type="EC" id="2.7.7.59"/>
    </reaction>
</comment>
<feature type="domain" description="HD" evidence="9">
    <location>
        <begin position="391"/>
        <end position="495"/>
    </location>
</feature>
<evidence type="ECO:0000256" key="3">
    <source>
        <dbReference type="ARBA" id="ARBA00022737"/>
    </source>
</evidence>
<dbReference type="InterPro" id="IPR006674">
    <property type="entry name" value="HD_domain"/>
</dbReference>
<dbReference type="Proteomes" id="UP001327225">
    <property type="component" value="Chromosome"/>
</dbReference>
<evidence type="ECO:0000256" key="7">
    <source>
        <dbReference type="HAMAP-Rule" id="MF_00277"/>
    </source>
</evidence>
<name>A0ABZ0ZVY6_9ACTN</name>
<dbReference type="Pfam" id="PF01909">
    <property type="entry name" value="NTP_transf_2"/>
    <property type="match status" value="1"/>
</dbReference>
<evidence type="ECO:0000256" key="6">
    <source>
        <dbReference type="ARBA" id="ARBA00023268"/>
    </source>
</evidence>
<dbReference type="GO" id="GO:0008773">
    <property type="term" value="F:[protein-PII] uridylyltransferase activity"/>
    <property type="evidence" value="ECO:0007669"/>
    <property type="project" value="UniProtKB-EC"/>
</dbReference>
<dbReference type="Pfam" id="PF01966">
    <property type="entry name" value="HD"/>
    <property type="match status" value="1"/>
</dbReference>
<keyword evidence="11" id="KW-1185">Reference proteome</keyword>
<reference evidence="11" key="1">
    <citation type="submission" date="2023-12" db="EMBL/GenBank/DDBJ databases">
        <title>Novel species in genus Nocardioides.</title>
        <authorList>
            <person name="Zhou H."/>
        </authorList>
    </citation>
    <scope>NUCLEOTIDE SEQUENCE [LARGE SCALE GENOMIC DNA]</scope>
    <source>
        <strain evidence="11">HM61</strain>
    </source>
</reference>
<dbReference type="SUPFAM" id="SSF55021">
    <property type="entry name" value="ACT-like"/>
    <property type="match status" value="1"/>
</dbReference>
<comment type="cofactor">
    <cofactor evidence="7">
        <name>Mg(2+)</name>
        <dbReference type="ChEBI" id="CHEBI:18420"/>
    </cofactor>
</comment>